<accession>A0A5C3EE93</accession>
<organism evidence="2 3">
    <name type="scientific">Ustilago trichophora</name>
    <dbReference type="NCBI Taxonomy" id="86804"/>
    <lineage>
        <taxon>Eukaryota</taxon>
        <taxon>Fungi</taxon>
        <taxon>Dikarya</taxon>
        <taxon>Basidiomycota</taxon>
        <taxon>Ustilaginomycotina</taxon>
        <taxon>Ustilaginomycetes</taxon>
        <taxon>Ustilaginales</taxon>
        <taxon>Ustilaginaceae</taxon>
        <taxon>Ustilago</taxon>
    </lineage>
</organism>
<gene>
    <name evidence="2" type="ORF">UTRI_05008_B</name>
</gene>
<feature type="region of interest" description="Disordered" evidence="1">
    <location>
        <begin position="1"/>
        <end position="21"/>
    </location>
</feature>
<dbReference type="Proteomes" id="UP000324022">
    <property type="component" value="Unassembled WGS sequence"/>
</dbReference>
<evidence type="ECO:0000313" key="2">
    <source>
        <dbReference type="EMBL" id="SPO28943.1"/>
    </source>
</evidence>
<dbReference type="OrthoDB" id="3354034at2759"/>
<sequence length="623" mass="68658">MLHHPPLSMHNDPFQFSSSSPDRLTTASYVATRPNPYTVKSQNTQYYTSLRTTARSISIDPRLSPAAATTSKSPLFHQHSSLDCLYSSLEASNTSPRCSSKPQISPAKLYPLLTMVKPKPRPVKALTLSAELAAAKRLNYIKVASAAANKRRRNVVEAAKQHTRSSPSSAATGTSASRGRSRPQSPILSSSPTLPSTPQQPEPQEFTLQVPRITIRAPTPEPEPSLEKVLQRSNDADPELKNTNSPLYSNALLNGLGADLSNAEDGIDTILSKYFKIRKCTRPICAELLRYLASSVCKLYSFVEDPESEIGQLKFRAISSQLFRHTVTGFFHLLDDPLAPYGTASSLALFSAKMLQDFDTATGWCCRMMSGPVTSRAQQNLQHGQLFLNVLKDELDKILGPGLAMTDMHSRLALPGKGMPIFQTLSNHMRIDGATESSAGKYCAREERAEMRKQWAQEGDQQDRFVGIDVVRFIGELALHEVIGISVLSKWLNRFLLQTVCLDIPSAWEIECACELLITVGPMLDCKPEAVEAASPLTEPATEMTSEASSSSSHRHANSASKTEDDAGWRLLETAMSRIEALVSKGDISTSAREWLVEVQRLRERGWSRDDDSDSLNEYLDSD</sequence>
<evidence type="ECO:0000313" key="3">
    <source>
        <dbReference type="Proteomes" id="UP000324022"/>
    </source>
</evidence>
<proteinExistence type="predicted"/>
<dbReference type="AlphaFoldDB" id="A0A5C3EE93"/>
<protein>
    <recommendedName>
        <fullName evidence="4">MIF4G domain-containing protein</fullName>
    </recommendedName>
</protein>
<dbReference type="InterPro" id="IPR016024">
    <property type="entry name" value="ARM-type_fold"/>
</dbReference>
<name>A0A5C3EE93_9BASI</name>
<evidence type="ECO:0008006" key="4">
    <source>
        <dbReference type="Google" id="ProtNLM"/>
    </source>
</evidence>
<feature type="region of interest" description="Disordered" evidence="1">
    <location>
        <begin position="149"/>
        <end position="208"/>
    </location>
</feature>
<dbReference type="Gene3D" id="1.25.40.180">
    <property type="match status" value="1"/>
</dbReference>
<reference evidence="2 3" key="1">
    <citation type="submission" date="2018-03" db="EMBL/GenBank/DDBJ databases">
        <authorList>
            <person name="Guldener U."/>
        </authorList>
    </citation>
    <scope>NUCLEOTIDE SEQUENCE [LARGE SCALE GENOMIC DNA]</scope>
    <source>
        <strain evidence="2 3">NBRC100155</strain>
    </source>
</reference>
<feature type="region of interest" description="Disordered" evidence="1">
    <location>
        <begin position="535"/>
        <end position="564"/>
    </location>
</feature>
<feature type="compositionally biased region" description="Low complexity" evidence="1">
    <location>
        <begin position="164"/>
        <end position="208"/>
    </location>
</feature>
<keyword evidence="3" id="KW-1185">Reference proteome</keyword>
<evidence type="ECO:0000256" key="1">
    <source>
        <dbReference type="SAM" id="MobiDB-lite"/>
    </source>
</evidence>
<dbReference type="SUPFAM" id="SSF48371">
    <property type="entry name" value="ARM repeat"/>
    <property type="match status" value="1"/>
</dbReference>
<dbReference type="EMBL" id="OOIN01000025">
    <property type="protein sequence ID" value="SPO28943.1"/>
    <property type="molecule type" value="Genomic_DNA"/>
</dbReference>